<dbReference type="KEGG" id="son:SO_A0177"/>
<evidence type="ECO:0000256" key="1">
    <source>
        <dbReference type="SAM" id="Phobius"/>
    </source>
</evidence>
<keyword evidence="3" id="KW-1185">Reference proteome</keyword>
<dbReference type="RefSeq" id="WP_011074457.1">
    <property type="nucleotide sequence ID" value="NC_004349.1"/>
</dbReference>
<proteinExistence type="predicted"/>
<dbReference type="Proteomes" id="UP000008186">
    <property type="component" value="Plasmid megaplasmid"/>
</dbReference>
<evidence type="ECO:0000313" key="2">
    <source>
        <dbReference type="EMBL" id="ABI26437.1"/>
    </source>
</evidence>
<geneLocation type="plasmid" evidence="2 3">
    <name>megaplasmid</name>
</geneLocation>
<feature type="transmembrane region" description="Helical" evidence="1">
    <location>
        <begin position="46"/>
        <end position="66"/>
    </location>
</feature>
<organism evidence="2 3">
    <name type="scientific">Shewanella oneidensis (strain ATCC 700550 / JCM 31522 / CIP 106686 / LMG 19005 / NCIMB 14063 / MR-1)</name>
    <dbReference type="NCBI Taxonomy" id="211586"/>
    <lineage>
        <taxon>Bacteria</taxon>
        <taxon>Pseudomonadati</taxon>
        <taxon>Pseudomonadota</taxon>
        <taxon>Gammaproteobacteria</taxon>
        <taxon>Alteromonadales</taxon>
        <taxon>Shewanellaceae</taxon>
        <taxon>Shewanella</taxon>
    </lineage>
</organism>
<dbReference type="BioCyc" id="SONE211586:G1GMP-4454-MONOMER"/>
<keyword evidence="2" id="KW-0614">Plasmid</keyword>
<gene>
    <name evidence="2" type="ordered locus">SO_A0177</name>
</gene>
<keyword evidence="1" id="KW-0812">Transmembrane</keyword>
<keyword evidence="1" id="KW-1133">Transmembrane helix</keyword>
<feature type="transmembrane region" description="Helical" evidence="1">
    <location>
        <begin position="20"/>
        <end position="40"/>
    </location>
</feature>
<dbReference type="HOGENOM" id="CLU_2810041_0_0_6"/>
<dbReference type="EMBL" id="AE014300">
    <property type="protein sequence ID" value="ABI26437.1"/>
    <property type="molecule type" value="Genomic_DNA"/>
</dbReference>
<reference evidence="2 3" key="1">
    <citation type="journal article" date="2002" name="Nat. Biotechnol.">
        <title>Genome sequence of the dissimilatory metal ion-reducing bacterium Shewanella oneidensis.</title>
        <authorList>
            <person name="Heidelberg J.F."/>
            <person name="Paulsen I.T."/>
            <person name="Nelson K.E."/>
            <person name="Gaidos E.J."/>
            <person name="Nelson W.C."/>
            <person name="Read T.D."/>
            <person name="Eisen J.A."/>
            <person name="Seshadri R."/>
            <person name="Ward N."/>
            <person name="Methe B."/>
            <person name="Clayton R.A."/>
            <person name="Meyer T."/>
            <person name="Tsapin A."/>
            <person name="Scott J."/>
            <person name="Beanan M."/>
            <person name="Brinkac L."/>
            <person name="Daugherty S."/>
            <person name="DeBoy R.T."/>
            <person name="Dodson R.J."/>
            <person name="Durkin A.S."/>
            <person name="Haft D.H."/>
            <person name="Kolonay J.F."/>
            <person name="Madupu R."/>
            <person name="Peterson J.D."/>
            <person name="Umayam L.A."/>
            <person name="White O."/>
            <person name="Wolf A.M."/>
            <person name="Vamathevan J."/>
            <person name="Weidman J."/>
            <person name="Impraim M."/>
            <person name="Lee K."/>
            <person name="Berry K."/>
            <person name="Lee C."/>
            <person name="Mueller J."/>
            <person name="Khouri H."/>
            <person name="Gill J."/>
            <person name="Utterback T.R."/>
            <person name="McDonald L.A."/>
            <person name="Feldblyum T.V."/>
            <person name="Smith H.O."/>
            <person name="Venter J.C."/>
            <person name="Nealson K.H."/>
            <person name="Fraser C.M."/>
        </authorList>
    </citation>
    <scope>NUCLEOTIDE SEQUENCE [LARGE SCALE GENOMIC DNA]</scope>
    <source>
        <strain evidence="3">ATCC 700550 / JCM 31522 / CIP 106686 / LMG 19005 / NCIMB 14063 / MR-1</strain>
    </source>
</reference>
<sequence length="67" mass="6330">MEDLKAIDLEQVQGGIDSGLCTALVVGGASLAGGLGAGYLSFGGGFSAGASAGAFLGGFLAAAVCYK</sequence>
<dbReference type="AlphaFoldDB" id="Q0KHM8"/>
<keyword evidence="1" id="KW-0472">Membrane</keyword>
<evidence type="ECO:0000313" key="3">
    <source>
        <dbReference type="Proteomes" id="UP000008186"/>
    </source>
</evidence>
<name>Q0KHM8_SHEON</name>
<accession>Q0KHM8</accession>
<protein>
    <submittedName>
        <fullName evidence="2">Bacteriocin</fullName>
    </submittedName>
</protein>